<sequence length="127" mass="14145">MRYPHPTPKQSLTTDVADVLGAEPVAPLQPLEQASARPLEDSAPLQLLRQELCQGKESFVQQSQVGPRDRGHAGRKELTTRRPSLCPHCACPQNELQQIRLSFERKKMAITEVPTCKGGRGRWGTHL</sequence>
<accession>A0A6A1QMN0</accession>
<dbReference type="EMBL" id="SGJD01000120">
    <property type="protein sequence ID" value="KAB0406861.1"/>
    <property type="molecule type" value="Genomic_DNA"/>
</dbReference>
<keyword evidence="3" id="KW-1185">Reference proteome</keyword>
<protein>
    <submittedName>
        <fullName evidence="2">Uncharacterized protein</fullName>
    </submittedName>
</protein>
<dbReference type="AlphaFoldDB" id="A0A6A1QMN0"/>
<gene>
    <name evidence="2" type="ORF">E2I00_006184</name>
</gene>
<evidence type="ECO:0000313" key="3">
    <source>
        <dbReference type="Proteomes" id="UP000437017"/>
    </source>
</evidence>
<feature type="compositionally biased region" description="Basic and acidic residues" evidence="1">
    <location>
        <begin position="67"/>
        <end position="78"/>
    </location>
</feature>
<dbReference type="Proteomes" id="UP000437017">
    <property type="component" value="Unassembled WGS sequence"/>
</dbReference>
<reference evidence="2 3" key="1">
    <citation type="journal article" date="2019" name="PLoS ONE">
        <title>Genomic analyses reveal an absence of contemporary introgressive admixture between fin whales and blue whales, despite known hybrids.</title>
        <authorList>
            <person name="Westbury M.V."/>
            <person name="Petersen B."/>
            <person name="Lorenzen E.D."/>
        </authorList>
    </citation>
    <scope>NUCLEOTIDE SEQUENCE [LARGE SCALE GENOMIC DNA]</scope>
    <source>
        <strain evidence="2">FinWhale-01</strain>
    </source>
</reference>
<dbReference type="OrthoDB" id="9801703at2759"/>
<comment type="caution">
    <text evidence="2">The sequence shown here is derived from an EMBL/GenBank/DDBJ whole genome shotgun (WGS) entry which is preliminary data.</text>
</comment>
<feature type="region of interest" description="Disordered" evidence="1">
    <location>
        <begin position="59"/>
        <end position="78"/>
    </location>
</feature>
<evidence type="ECO:0000313" key="2">
    <source>
        <dbReference type="EMBL" id="KAB0406861.1"/>
    </source>
</evidence>
<name>A0A6A1QMN0_BALPH</name>
<organism evidence="2 3">
    <name type="scientific">Balaenoptera physalus</name>
    <name type="common">Fin whale</name>
    <name type="synonym">Balaena physalus</name>
    <dbReference type="NCBI Taxonomy" id="9770"/>
    <lineage>
        <taxon>Eukaryota</taxon>
        <taxon>Metazoa</taxon>
        <taxon>Chordata</taxon>
        <taxon>Craniata</taxon>
        <taxon>Vertebrata</taxon>
        <taxon>Euteleostomi</taxon>
        <taxon>Mammalia</taxon>
        <taxon>Eutheria</taxon>
        <taxon>Laurasiatheria</taxon>
        <taxon>Artiodactyla</taxon>
        <taxon>Whippomorpha</taxon>
        <taxon>Cetacea</taxon>
        <taxon>Mysticeti</taxon>
        <taxon>Balaenopteridae</taxon>
        <taxon>Balaenoptera</taxon>
    </lineage>
</organism>
<proteinExistence type="predicted"/>
<evidence type="ECO:0000256" key="1">
    <source>
        <dbReference type="SAM" id="MobiDB-lite"/>
    </source>
</evidence>